<dbReference type="InterPro" id="IPR001079">
    <property type="entry name" value="Galectin_CRD"/>
</dbReference>
<keyword evidence="1 3" id="KW-0430">Lectin</keyword>
<dbReference type="InterPro" id="IPR013320">
    <property type="entry name" value="ConA-like_dom_sf"/>
</dbReference>
<feature type="domain" description="Galectin" evidence="4">
    <location>
        <begin position="35"/>
        <end position="163"/>
    </location>
</feature>
<dbReference type="GO" id="GO:0005634">
    <property type="term" value="C:nucleus"/>
    <property type="evidence" value="ECO:0007669"/>
    <property type="project" value="TreeGrafter"/>
</dbReference>
<feature type="non-terminal residue" evidence="5">
    <location>
        <position position="1"/>
    </location>
</feature>
<dbReference type="CDD" id="cd00070">
    <property type="entry name" value="GLECT"/>
    <property type="match status" value="2"/>
</dbReference>
<reference evidence="5" key="1">
    <citation type="submission" date="2003-08" db="EMBL/GenBank/DDBJ databases">
        <authorList>
            <consortium name="NIH - Xenopus Gene Collection (XGC) project"/>
        </authorList>
    </citation>
    <scope>NUCLEOTIDE SEQUENCE [LARGE SCALE MRNA]</scope>
    <source>
        <tissue evidence="5">Whole</tissue>
    </source>
</reference>
<evidence type="ECO:0000256" key="1">
    <source>
        <dbReference type="ARBA" id="ARBA00022734"/>
    </source>
</evidence>
<dbReference type="PANTHER" id="PTHR11346:SF186">
    <property type="entry name" value="GALECTIN"/>
    <property type="match status" value="1"/>
</dbReference>
<dbReference type="InterPro" id="IPR044156">
    <property type="entry name" value="Galectin-like"/>
</dbReference>
<sequence length="353" mass="39242">GNESNFSSSSSSSSRDTAEVTWPASLLSTIQVCLSRVQYLEEFVMAKKVTIQGFVHSHCTRFAVNFVCFNNDIAFHFNPRFDDGLVIVCNTMQSSKWGSEERKKHMPFSKNGAFEITVLVLGHAFQVSVNGQYILEYRHRTSYQSIQSVQVNGDVTLSQVTFSGPSTHMSPLPPPYSVTPSYAQNSFMTSAFAAPVGSCPSAAPLFGASMTQKGPMTVHNPIMPFQAALQGTFTKNRKIIMVGSVGYGADRFHVNLLNSSTRNIYLHIAPRFKEGALVRNTQDRGTWGPEERHMSYMPFVPGQQFQMEIRNEGGCFGVYVNSAKVFTYVHRLPANQIDMMEVNGDVSLSYVQF</sequence>
<gene>
    <name evidence="5" type="primary">xgalectin-iva</name>
</gene>
<protein>
    <recommendedName>
        <fullName evidence="3">Galectin</fullName>
    </recommendedName>
</protein>
<dbReference type="GO" id="GO:0032689">
    <property type="term" value="P:negative regulation of type II interferon production"/>
    <property type="evidence" value="ECO:0007669"/>
    <property type="project" value="TreeGrafter"/>
</dbReference>
<dbReference type="FunFam" id="2.60.120.200:FF:000124">
    <property type="entry name" value="Galectin-4"/>
    <property type="match status" value="2"/>
</dbReference>
<name>Q6PGR5_XENLA</name>
<dbReference type="SMART" id="SM00276">
    <property type="entry name" value="GLECT"/>
    <property type="match status" value="2"/>
</dbReference>
<dbReference type="PROSITE" id="PS51304">
    <property type="entry name" value="GALECTIN"/>
    <property type="match status" value="2"/>
</dbReference>
<dbReference type="GO" id="GO:0010628">
    <property type="term" value="P:positive regulation of gene expression"/>
    <property type="evidence" value="ECO:0007669"/>
    <property type="project" value="TreeGrafter"/>
</dbReference>
<dbReference type="SMART" id="SM00908">
    <property type="entry name" value="Gal-bind_lectin"/>
    <property type="match status" value="2"/>
</dbReference>
<dbReference type="GO" id="GO:0016936">
    <property type="term" value="F:galactoside binding"/>
    <property type="evidence" value="ECO:0007669"/>
    <property type="project" value="TreeGrafter"/>
</dbReference>
<dbReference type="SUPFAM" id="SSF49899">
    <property type="entry name" value="Concanavalin A-like lectins/glucanases"/>
    <property type="match status" value="2"/>
</dbReference>
<evidence type="ECO:0000313" key="5">
    <source>
        <dbReference type="EMBL" id="AAH56859.1"/>
    </source>
</evidence>
<dbReference type="PANTHER" id="PTHR11346">
    <property type="entry name" value="GALECTIN"/>
    <property type="match status" value="1"/>
</dbReference>
<dbReference type="GO" id="GO:0030246">
    <property type="term" value="F:carbohydrate binding"/>
    <property type="evidence" value="ECO:0007669"/>
    <property type="project" value="UniProtKB-UniRule"/>
</dbReference>
<dbReference type="Gene3D" id="2.60.120.200">
    <property type="match status" value="2"/>
</dbReference>
<evidence type="ECO:0000256" key="3">
    <source>
        <dbReference type="RuleBase" id="RU102079"/>
    </source>
</evidence>
<organism evidence="5">
    <name type="scientific">Xenopus laevis</name>
    <name type="common">African clawed frog</name>
    <dbReference type="NCBI Taxonomy" id="8355"/>
    <lineage>
        <taxon>Eukaryota</taxon>
        <taxon>Metazoa</taxon>
        <taxon>Chordata</taxon>
        <taxon>Craniata</taxon>
        <taxon>Vertebrata</taxon>
        <taxon>Euteleostomi</taxon>
        <taxon>Amphibia</taxon>
        <taxon>Batrachia</taxon>
        <taxon>Anura</taxon>
        <taxon>Pipoidea</taxon>
        <taxon>Pipidae</taxon>
        <taxon>Xenopodinae</taxon>
        <taxon>Xenopus</taxon>
        <taxon>Xenopus</taxon>
    </lineage>
</organism>
<dbReference type="AlphaFoldDB" id="Q6PGR5"/>
<dbReference type="Pfam" id="PF00337">
    <property type="entry name" value="Gal-bind_lectin"/>
    <property type="match status" value="2"/>
</dbReference>
<dbReference type="GO" id="GO:2000562">
    <property type="term" value="P:negative regulation of CD4-positive, alpha-beta T cell proliferation"/>
    <property type="evidence" value="ECO:0007669"/>
    <property type="project" value="TreeGrafter"/>
</dbReference>
<keyword evidence="2" id="KW-0677">Repeat</keyword>
<evidence type="ECO:0000256" key="2">
    <source>
        <dbReference type="ARBA" id="ARBA00022737"/>
    </source>
</evidence>
<feature type="domain" description="Galectin" evidence="4">
    <location>
        <begin position="225"/>
        <end position="353"/>
    </location>
</feature>
<evidence type="ECO:0000259" key="4">
    <source>
        <dbReference type="PROSITE" id="PS51304"/>
    </source>
</evidence>
<dbReference type="GO" id="GO:0005829">
    <property type="term" value="C:cytosol"/>
    <property type="evidence" value="ECO:0007669"/>
    <property type="project" value="TreeGrafter"/>
</dbReference>
<dbReference type="EMBL" id="BC056859">
    <property type="protein sequence ID" value="AAH56859.1"/>
    <property type="molecule type" value="mRNA"/>
</dbReference>
<proteinExistence type="evidence at transcript level"/>
<accession>Q6PGR5</accession>